<comment type="caution">
    <text evidence="8">The sequence shown here is derived from an EMBL/GenBank/DDBJ whole genome shotgun (WGS) entry which is preliminary data.</text>
</comment>
<organism evidence="8 9">
    <name type="scientific">Paragonimus westermani</name>
    <dbReference type="NCBI Taxonomy" id="34504"/>
    <lineage>
        <taxon>Eukaryota</taxon>
        <taxon>Metazoa</taxon>
        <taxon>Spiralia</taxon>
        <taxon>Lophotrochozoa</taxon>
        <taxon>Platyhelminthes</taxon>
        <taxon>Trematoda</taxon>
        <taxon>Digenea</taxon>
        <taxon>Plagiorchiida</taxon>
        <taxon>Troglotremata</taxon>
        <taxon>Troglotrematidae</taxon>
        <taxon>Paragonimus</taxon>
    </lineage>
</organism>
<feature type="transmembrane region" description="Helical" evidence="6">
    <location>
        <begin position="205"/>
        <end position="230"/>
    </location>
</feature>
<feature type="transmembrane region" description="Helical" evidence="6">
    <location>
        <begin position="293"/>
        <end position="316"/>
    </location>
</feature>
<dbReference type="GO" id="GO:0005452">
    <property type="term" value="F:solute:inorganic anion antiporter activity"/>
    <property type="evidence" value="ECO:0007669"/>
    <property type="project" value="InterPro"/>
</dbReference>
<sequence length="452" mass="50543">MHQLTDSMKMDVCELSNMSPKDPLRQRQTQATSHEPIESFRRQVSPATQLCHYFVISSASHLSGDRVVQMAAATRRRWPGWPHDRQCVSNRRVNGSADLTCSLPLLTDYAAAGSPPTSLYAPAGRQCEQRHHRENVIRYAIRTSTADGSDGRDDNAYRFRDGLLPDHNCCRCLFGLAFYTDLVAYRKRFYPDLTEPFGRQGSELGVIFSTIILVYFMVLAPTLSFGALLSSTVSPNFSIPLCIFASGVAQCLFSLVGGQPLLIVGITGPMLILEICIKLVCDANQSFLPFMRLLTALYTSMFGLLAVLANAGWLVLRVRRSVNEIFNCFVSFYFILKALRSLFEGLAVTPVKSLHSTINNPTSRTVNVTNVTKDDAAKNLSNPRSSISVVDFGLHHARMVATLLLAVLTFTVCLWLQAIKRGRYCRRSVSLLFSIFLNFASFDTSRFFYDHR</sequence>
<protein>
    <recommendedName>
        <fullName evidence="7">Bicarbonate transporter-like transmembrane domain-containing protein</fullName>
    </recommendedName>
</protein>
<comment type="subcellular location">
    <subcellularLocation>
        <location evidence="1">Membrane</location>
        <topology evidence="1">Multi-pass membrane protein</topology>
    </subcellularLocation>
</comment>
<dbReference type="GO" id="GO:0050801">
    <property type="term" value="P:monoatomic ion homeostasis"/>
    <property type="evidence" value="ECO:0007669"/>
    <property type="project" value="TreeGrafter"/>
</dbReference>
<dbReference type="PANTHER" id="PTHR11453">
    <property type="entry name" value="ANION EXCHANGE PROTEIN"/>
    <property type="match status" value="1"/>
</dbReference>
<dbReference type="GO" id="GO:0005886">
    <property type="term" value="C:plasma membrane"/>
    <property type="evidence" value="ECO:0007669"/>
    <property type="project" value="TreeGrafter"/>
</dbReference>
<feature type="transmembrane region" description="Helical" evidence="6">
    <location>
        <begin position="399"/>
        <end position="419"/>
    </location>
</feature>
<evidence type="ECO:0000256" key="4">
    <source>
        <dbReference type="ARBA" id="ARBA00023136"/>
    </source>
</evidence>
<keyword evidence="9" id="KW-1185">Reference proteome</keyword>
<reference evidence="8 9" key="1">
    <citation type="submission" date="2019-07" db="EMBL/GenBank/DDBJ databases">
        <title>Annotation for the trematode Paragonimus westermani.</title>
        <authorList>
            <person name="Choi Y.-J."/>
        </authorList>
    </citation>
    <scope>NUCLEOTIDE SEQUENCE [LARGE SCALE GENOMIC DNA]</scope>
    <source>
        <strain evidence="8">180907_Pwestermani</strain>
    </source>
</reference>
<keyword evidence="3 6" id="KW-1133">Transmembrane helix</keyword>
<evidence type="ECO:0000256" key="2">
    <source>
        <dbReference type="ARBA" id="ARBA00022692"/>
    </source>
</evidence>
<dbReference type="Proteomes" id="UP000699462">
    <property type="component" value="Unassembled WGS sequence"/>
</dbReference>
<feature type="region of interest" description="Disordered" evidence="5">
    <location>
        <begin position="1"/>
        <end position="36"/>
    </location>
</feature>
<proteinExistence type="predicted"/>
<dbReference type="OrthoDB" id="1735926at2759"/>
<feature type="transmembrane region" description="Helical" evidence="6">
    <location>
        <begin position="431"/>
        <end position="449"/>
    </location>
</feature>
<dbReference type="InterPro" id="IPR003020">
    <property type="entry name" value="HCO3_transpt_euk"/>
</dbReference>
<evidence type="ECO:0000256" key="3">
    <source>
        <dbReference type="ARBA" id="ARBA00022989"/>
    </source>
</evidence>
<gene>
    <name evidence="8" type="ORF">P879_04176</name>
</gene>
<evidence type="ECO:0000313" key="8">
    <source>
        <dbReference type="EMBL" id="KAF8568178.1"/>
    </source>
</evidence>
<dbReference type="AlphaFoldDB" id="A0A8T0DMF5"/>
<dbReference type="GO" id="GO:0006820">
    <property type="term" value="P:monoatomic anion transport"/>
    <property type="evidence" value="ECO:0007669"/>
    <property type="project" value="InterPro"/>
</dbReference>
<evidence type="ECO:0000313" key="9">
    <source>
        <dbReference type="Proteomes" id="UP000699462"/>
    </source>
</evidence>
<evidence type="ECO:0000256" key="1">
    <source>
        <dbReference type="ARBA" id="ARBA00004141"/>
    </source>
</evidence>
<dbReference type="InterPro" id="IPR011531">
    <property type="entry name" value="HCO3_transpt-like_TM_dom"/>
</dbReference>
<dbReference type="Pfam" id="PF00955">
    <property type="entry name" value="HCO3_cotransp"/>
    <property type="match status" value="1"/>
</dbReference>
<evidence type="ECO:0000256" key="5">
    <source>
        <dbReference type="SAM" id="MobiDB-lite"/>
    </source>
</evidence>
<name>A0A8T0DMF5_9TREM</name>
<keyword evidence="4 6" id="KW-0472">Membrane</keyword>
<accession>A0A8T0DMF5</accession>
<keyword evidence="2 6" id="KW-0812">Transmembrane</keyword>
<evidence type="ECO:0000259" key="7">
    <source>
        <dbReference type="Pfam" id="PF00955"/>
    </source>
</evidence>
<evidence type="ECO:0000256" key="6">
    <source>
        <dbReference type="SAM" id="Phobius"/>
    </source>
</evidence>
<feature type="domain" description="Bicarbonate transporter-like transmembrane" evidence="7">
    <location>
        <begin position="186"/>
        <end position="434"/>
    </location>
</feature>
<feature type="transmembrane region" description="Helical" evidence="6">
    <location>
        <begin position="237"/>
        <end position="256"/>
    </location>
</feature>
<dbReference type="EMBL" id="JTDF01003045">
    <property type="protein sequence ID" value="KAF8568178.1"/>
    <property type="molecule type" value="Genomic_DNA"/>
</dbReference>
<dbReference type="PANTHER" id="PTHR11453:SF127">
    <property type="entry name" value="SOLUTE CARRIER FAMILY 4 MEMBER 11"/>
    <property type="match status" value="1"/>
</dbReference>